<evidence type="ECO:0000313" key="1">
    <source>
        <dbReference type="EMBL" id="KIF50975.1"/>
    </source>
</evidence>
<protein>
    <submittedName>
        <fullName evidence="1">Uncharacterized protein</fullName>
    </submittedName>
</protein>
<gene>
    <name evidence="1" type="ORF">H735_21975</name>
</gene>
<name>A0A0C1Z1G9_9VIBR</name>
<dbReference type="RefSeq" id="WP_012219938.1">
    <property type="nucleotide sequence ID" value="NZ_BAOH01000018.1"/>
</dbReference>
<organism evidence="1 2">
    <name type="scientific">Vibrio owensii CAIM 1854 = LMG 25443</name>
    <dbReference type="NCBI Taxonomy" id="1229493"/>
    <lineage>
        <taxon>Bacteria</taxon>
        <taxon>Pseudomonadati</taxon>
        <taxon>Pseudomonadota</taxon>
        <taxon>Gammaproteobacteria</taxon>
        <taxon>Vibrionales</taxon>
        <taxon>Vibrionaceae</taxon>
        <taxon>Vibrio</taxon>
    </lineage>
</organism>
<sequence length="119" mass="13797">MRHNDVSIGTPLYFYQITPEGPLVGEWLTCEVTGEHGQVWLVSYEDRVYAVDKATLVSERTAFYTQKAPENEPKGRYALSESLRQYFMANRHHRMPYDLIRQMYDLVNDHVTTGAPDGR</sequence>
<evidence type="ECO:0000313" key="2">
    <source>
        <dbReference type="Proteomes" id="UP000031586"/>
    </source>
</evidence>
<dbReference type="EMBL" id="JPRD01000044">
    <property type="protein sequence ID" value="KIF50975.1"/>
    <property type="molecule type" value="Genomic_DNA"/>
</dbReference>
<dbReference type="AlphaFoldDB" id="A0A0C1Z1G9"/>
<dbReference type="Proteomes" id="UP000031586">
    <property type="component" value="Unassembled WGS sequence"/>
</dbReference>
<comment type="caution">
    <text evidence="1">The sequence shown here is derived from an EMBL/GenBank/DDBJ whole genome shotgun (WGS) entry which is preliminary data.</text>
</comment>
<dbReference type="PATRIC" id="fig|1229493.5.peg.3798"/>
<reference evidence="1 2" key="1">
    <citation type="submission" date="2014-07" db="EMBL/GenBank/DDBJ databases">
        <title>Unique and conserved regions in Vibrio harveyi and related species in comparison with the shrimp pathogen Vibrio harveyi CAIM 1792.</title>
        <authorList>
            <person name="Espinoza-Valles I."/>
            <person name="Vora G."/>
            <person name="Leekitcharoenphon P."/>
            <person name="Ussery D."/>
            <person name="Hoj L."/>
            <person name="Gomez-Gil B."/>
        </authorList>
    </citation>
    <scope>NUCLEOTIDE SEQUENCE [LARGE SCALE GENOMIC DNA]</scope>
    <source>
        <strain evidence="2">CAIM 1854 / LMG 25443</strain>
    </source>
</reference>
<accession>A0A0C1Z1G9</accession>
<proteinExistence type="predicted"/>